<evidence type="ECO:0000259" key="11">
    <source>
        <dbReference type="Pfam" id="PF08263"/>
    </source>
</evidence>
<name>A0A2P6Q7S9_ROSCH</name>
<dbReference type="InterPro" id="IPR046956">
    <property type="entry name" value="RLP23-like"/>
</dbReference>
<dbReference type="InterPro" id="IPR032675">
    <property type="entry name" value="LRR_dom_sf"/>
</dbReference>
<evidence type="ECO:0000256" key="7">
    <source>
        <dbReference type="ARBA" id="ARBA00023136"/>
    </source>
</evidence>
<keyword evidence="4" id="KW-0732">Signal</keyword>
<dbReference type="GO" id="GO:0016020">
    <property type="term" value="C:membrane"/>
    <property type="evidence" value="ECO:0007669"/>
    <property type="project" value="UniProtKB-SubCell"/>
</dbReference>
<gene>
    <name evidence="12" type="ORF">RchiOBHm_Chr5g0022211</name>
</gene>
<protein>
    <submittedName>
        <fullName evidence="12">Putative leucine-rich repeat-containing, plant-type</fullName>
    </submittedName>
</protein>
<dbReference type="Gramene" id="PRQ30217">
    <property type="protein sequence ID" value="PRQ30217"/>
    <property type="gene ID" value="RchiOBHm_Chr5g0022211"/>
</dbReference>
<evidence type="ECO:0000256" key="1">
    <source>
        <dbReference type="ARBA" id="ARBA00004479"/>
    </source>
</evidence>
<reference evidence="12 13" key="1">
    <citation type="journal article" date="2018" name="Nat. Genet.">
        <title>The Rosa genome provides new insights in the design of modern roses.</title>
        <authorList>
            <person name="Bendahmane M."/>
        </authorList>
    </citation>
    <scope>NUCLEOTIDE SEQUENCE [LARGE SCALE GENOMIC DNA]</scope>
    <source>
        <strain evidence="13">cv. Old Blush</strain>
    </source>
</reference>
<proteinExistence type="predicted"/>
<dbReference type="EMBL" id="PDCK01000043">
    <property type="protein sequence ID" value="PRQ30217.1"/>
    <property type="molecule type" value="Genomic_DNA"/>
</dbReference>
<evidence type="ECO:0000256" key="5">
    <source>
        <dbReference type="ARBA" id="ARBA00022737"/>
    </source>
</evidence>
<evidence type="ECO:0000256" key="3">
    <source>
        <dbReference type="ARBA" id="ARBA00022692"/>
    </source>
</evidence>
<keyword evidence="6 10" id="KW-1133">Transmembrane helix</keyword>
<keyword evidence="7 10" id="KW-0472">Membrane</keyword>
<dbReference type="Pfam" id="PF08263">
    <property type="entry name" value="LRRNT_2"/>
    <property type="match status" value="1"/>
</dbReference>
<evidence type="ECO:0000256" key="9">
    <source>
        <dbReference type="ARBA" id="ARBA00023180"/>
    </source>
</evidence>
<dbReference type="PANTHER" id="PTHR48063">
    <property type="entry name" value="LRR RECEPTOR-LIKE KINASE"/>
    <property type="match status" value="1"/>
</dbReference>
<dbReference type="STRING" id="74649.A0A2P6Q7S9"/>
<dbReference type="AlphaFoldDB" id="A0A2P6Q7S9"/>
<evidence type="ECO:0000256" key="6">
    <source>
        <dbReference type="ARBA" id="ARBA00022989"/>
    </source>
</evidence>
<evidence type="ECO:0000313" key="12">
    <source>
        <dbReference type="EMBL" id="PRQ30217.1"/>
    </source>
</evidence>
<evidence type="ECO:0000313" key="13">
    <source>
        <dbReference type="Proteomes" id="UP000238479"/>
    </source>
</evidence>
<dbReference type="PANTHER" id="PTHR48063:SF90">
    <property type="entry name" value="OS11G0565920 PROTEIN"/>
    <property type="match status" value="1"/>
</dbReference>
<evidence type="ECO:0000256" key="8">
    <source>
        <dbReference type="ARBA" id="ARBA00023170"/>
    </source>
</evidence>
<feature type="domain" description="Leucine-rich repeat-containing N-terminal plant-type" evidence="11">
    <location>
        <begin position="45"/>
        <end position="76"/>
    </location>
</feature>
<sequence length="99" mass="11678">MDSFYANLFKHTSYHILIHNIVHYLLFLLLASSSYLRTTKSCIEEERCALLSFKHHVTDPYGRLSSWVGHDCCRWITILNELIHFFIKLLVLIYSLCPC</sequence>
<keyword evidence="13" id="KW-1185">Reference proteome</keyword>
<keyword evidence="3 10" id="KW-0812">Transmembrane</keyword>
<keyword evidence="5" id="KW-0677">Repeat</keyword>
<feature type="transmembrane region" description="Helical" evidence="10">
    <location>
        <begin position="12"/>
        <end position="31"/>
    </location>
</feature>
<dbReference type="Proteomes" id="UP000238479">
    <property type="component" value="Chromosome 5"/>
</dbReference>
<comment type="caution">
    <text evidence="12">The sequence shown here is derived from an EMBL/GenBank/DDBJ whole genome shotgun (WGS) entry which is preliminary data.</text>
</comment>
<keyword evidence="9" id="KW-0325">Glycoprotein</keyword>
<keyword evidence="2" id="KW-0433">Leucine-rich repeat</keyword>
<dbReference type="InterPro" id="IPR013210">
    <property type="entry name" value="LRR_N_plant-typ"/>
</dbReference>
<evidence type="ECO:0000256" key="2">
    <source>
        <dbReference type="ARBA" id="ARBA00022614"/>
    </source>
</evidence>
<accession>A0A2P6Q7S9</accession>
<keyword evidence="8" id="KW-0675">Receptor</keyword>
<organism evidence="12 13">
    <name type="scientific">Rosa chinensis</name>
    <name type="common">China rose</name>
    <dbReference type="NCBI Taxonomy" id="74649"/>
    <lineage>
        <taxon>Eukaryota</taxon>
        <taxon>Viridiplantae</taxon>
        <taxon>Streptophyta</taxon>
        <taxon>Embryophyta</taxon>
        <taxon>Tracheophyta</taxon>
        <taxon>Spermatophyta</taxon>
        <taxon>Magnoliopsida</taxon>
        <taxon>eudicotyledons</taxon>
        <taxon>Gunneridae</taxon>
        <taxon>Pentapetalae</taxon>
        <taxon>rosids</taxon>
        <taxon>fabids</taxon>
        <taxon>Rosales</taxon>
        <taxon>Rosaceae</taxon>
        <taxon>Rosoideae</taxon>
        <taxon>Rosoideae incertae sedis</taxon>
        <taxon>Rosa</taxon>
    </lineage>
</organism>
<evidence type="ECO:0000256" key="10">
    <source>
        <dbReference type="SAM" id="Phobius"/>
    </source>
</evidence>
<comment type="subcellular location">
    <subcellularLocation>
        <location evidence="1">Membrane</location>
        <topology evidence="1">Single-pass type I membrane protein</topology>
    </subcellularLocation>
</comment>
<evidence type="ECO:0000256" key="4">
    <source>
        <dbReference type="ARBA" id="ARBA00022729"/>
    </source>
</evidence>
<dbReference type="Gene3D" id="3.80.10.10">
    <property type="entry name" value="Ribonuclease Inhibitor"/>
    <property type="match status" value="1"/>
</dbReference>